<keyword evidence="4" id="KW-1185">Reference proteome</keyword>
<protein>
    <submittedName>
        <fullName evidence="3">Spondin-2</fullName>
    </submittedName>
</protein>
<comment type="caution">
    <text evidence="3">The sequence shown here is derived from an EMBL/GenBank/DDBJ whole genome shotgun (WGS) entry which is preliminary data.</text>
</comment>
<evidence type="ECO:0000256" key="1">
    <source>
        <dbReference type="SAM" id="SignalP"/>
    </source>
</evidence>
<feature type="domain" description="Spondin" evidence="2">
    <location>
        <begin position="296"/>
        <end position="485"/>
    </location>
</feature>
<evidence type="ECO:0000313" key="4">
    <source>
        <dbReference type="Proteomes" id="UP001174909"/>
    </source>
</evidence>
<keyword evidence="1" id="KW-0732">Signal</keyword>
<evidence type="ECO:0000313" key="3">
    <source>
        <dbReference type="EMBL" id="CAI8041768.1"/>
    </source>
</evidence>
<gene>
    <name evidence="3" type="ORF">GBAR_LOCUS23175</name>
</gene>
<dbReference type="Gene3D" id="2.60.40.2130">
    <property type="entry name" value="F-spondin domain"/>
    <property type="match status" value="2"/>
</dbReference>
<dbReference type="InterPro" id="IPR038678">
    <property type="entry name" value="Spondin_N_sf"/>
</dbReference>
<dbReference type="PANTHER" id="PTHR11311">
    <property type="entry name" value="SPONDIN"/>
    <property type="match status" value="1"/>
</dbReference>
<feature type="signal peptide" evidence="1">
    <location>
        <begin position="1"/>
        <end position="18"/>
    </location>
</feature>
<reference evidence="3" key="1">
    <citation type="submission" date="2023-03" db="EMBL/GenBank/DDBJ databases">
        <authorList>
            <person name="Steffen K."/>
            <person name="Cardenas P."/>
        </authorList>
    </citation>
    <scope>NUCLEOTIDE SEQUENCE</scope>
</reference>
<accession>A0AA35X1F9</accession>
<dbReference type="PANTHER" id="PTHR11311:SF15">
    <property type="entry name" value="SPONDIN-2"/>
    <property type="match status" value="1"/>
</dbReference>
<feature type="domain" description="Spondin" evidence="2">
    <location>
        <begin position="60"/>
        <end position="250"/>
    </location>
</feature>
<dbReference type="PROSITE" id="PS51020">
    <property type="entry name" value="SPONDIN"/>
    <property type="match status" value="2"/>
</dbReference>
<dbReference type="Proteomes" id="UP001174909">
    <property type="component" value="Unassembled WGS sequence"/>
</dbReference>
<dbReference type="AlphaFoldDB" id="A0AA35X1F9"/>
<sequence>MLQCIILTLLGALVLTECTELPEACRPRVPDCPAENEAEPNCPTCCCTSSSNVKFYDSTSEEPECTAPPAIYEVSFTYTLTEACFPDSNASTAGWSRPSAFSHNSGFRLWDACMDNIREGVALFSTTGNLDGVTGEGVLAALSANTVLDGPIFDGSAVAEGAGGTSIYLTVDKNHQLVSTLTRLTSSPDEVVGVADLRLCDGDKWRESVKVCFELFSTAAASDRVAAEMQRNSVQGNSCSFGFVDFTLSETQVFEQRGEIAETCYPKVPDDCPTSPTCSTCCCKSSDNVEFYNPDEREPQCTANPAIYEMKFTGTWSETCNPGDYNSYSFFNPVWSRPVGVSHNTNYRLWDACMDDVSVGVGLVSQIGLTGVLVQEFTAAGTDILNYTIALDMVAPTGELSQNLTVDKDHQFASAISNRGPTPDQLVGVADLRLCDGNKWRESVKVCFELFSTAAASDRVAAEMQRNSVQGNNCSFGYIEFNLLEMQSTTGGSGAVTETRSAAFVLLVALLLLFV</sequence>
<dbReference type="EMBL" id="CASHTH010003208">
    <property type="protein sequence ID" value="CAI8041768.1"/>
    <property type="molecule type" value="Genomic_DNA"/>
</dbReference>
<proteinExistence type="predicted"/>
<organism evidence="3 4">
    <name type="scientific">Geodia barretti</name>
    <name type="common">Barrett's horny sponge</name>
    <dbReference type="NCBI Taxonomy" id="519541"/>
    <lineage>
        <taxon>Eukaryota</taxon>
        <taxon>Metazoa</taxon>
        <taxon>Porifera</taxon>
        <taxon>Demospongiae</taxon>
        <taxon>Heteroscleromorpha</taxon>
        <taxon>Tetractinellida</taxon>
        <taxon>Astrophorina</taxon>
        <taxon>Geodiidae</taxon>
        <taxon>Geodia</taxon>
    </lineage>
</organism>
<dbReference type="GO" id="GO:0031012">
    <property type="term" value="C:extracellular matrix"/>
    <property type="evidence" value="ECO:0007669"/>
    <property type="project" value="TreeGrafter"/>
</dbReference>
<name>A0AA35X1F9_GEOBA</name>
<dbReference type="Pfam" id="PF06468">
    <property type="entry name" value="Spond_N"/>
    <property type="match status" value="2"/>
</dbReference>
<dbReference type="InterPro" id="IPR051418">
    <property type="entry name" value="Spondin/Thrombospondin_T1"/>
</dbReference>
<dbReference type="InterPro" id="IPR009465">
    <property type="entry name" value="Spondin_N"/>
</dbReference>
<feature type="chain" id="PRO_5041275461" evidence="1">
    <location>
        <begin position="19"/>
        <end position="515"/>
    </location>
</feature>
<dbReference type="GO" id="GO:0007155">
    <property type="term" value="P:cell adhesion"/>
    <property type="evidence" value="ECO:0007669"/>
    <property type="project" value="TreeGrafter"/>
</dbReference>
<evidence type="ECO:0000259" key="2">
    <source>
        <dbReference type="PROSITE" id="PS51020"/>
    </source>
</evidence>